<reference evidence="1 2" key="1">
    <citation type="submission" date="2020-08" db="EMBL/GenBank/DDBJ databases">
        <title>Complete Genome Sequence of Effusibacillus dendaii Strain skT53, Isolated from Farmland soil.</title>
        <authorList>
            <person name="Konishi T."/>
            <person name="Kawasaki H."/>
        </authorList>
    </citation>
    <scope>NUCLEOTIDE SEQUENCE [LARGE SCALE GENOMIC DNA]</scope>
    <source>
        <strain evidence="2">skT53</strain>
    </source>
</reference>
<gene>
    <name evidence="1" type="ORF">skT53_16570</name>
</gene>
<dbReference type="EMBL" id="AP023366">
    <property type="protein sequence ID" value="BCJ86672.1"/>
    <property type="molecule type" value="Genomic_DNA"/>
</dbReference>
<accession>A0A7I8DBD8</accession>
<proteinExistence type="predicted"/>
<dbReference type="RefSeq" id="WP_200760652.1">
    <property type="nucleotide sequence ID" value="NZ_AP023366.1"/>
</dbReference>
<protein>
    <submittedName>
        <fullName evidence="1">Uncharacterized protein</fullName>
    </submittedName>
</protein>
<evidence type="ECO:0000313" key="1">
    <source>
        <dbReference type="EMBL" id="BCJ86672.1"/>
    </source>
</evidence>
<evidence type="ECO:0000313" key="2">
    <source>
        <dbReference type="Proteomes" id="UP000593802"/>
    </source>
</evidence>
<dbReference type="KEGG" id="eff:skT53_16570"/>
<sequence>MDVRVRIGGIMVNRCSQDATVATGVNFVTNSSIRKINEGTLCTNGKIAWMPGIVKANFDPDWVDTPAFQMDNFLLGPF</sequence>
<dbReference type="Proteomes" id="UP000593802">
    <property type="component" value="Chromosome"/>
</dbReference>
<organism evidence="1 2">
    <name type="scientific">Effusibacillus dendaii</name>
    <dbReference type="NCBI Taxonomy" id="2743772"/>
    <lineage>
        <taxon>Bacteria</taxon>
        <taxon>Bacillati</taxon>
        <taxon>Bacillota</taxon>
        <taxon>Bacilli</taxon>
        <taxon>Bacillales</taxon>
        <taxon>Alicyclobacillaceae</taxon>
        <taxon>Effusibacillus</taxon>
    </lineage>
</organism>
<keyword evidence="2" id="KW-1185">Reference proteome</keyword>
<dbReference type="AlphaFoldDB" id="A0A7I8DBD8"/>
<name>A0A7I8DBD8_9BACL</name>